<gene>
    <name evidence="2" type="ORF">UFOVP217_18</name>
</gene>
<protein>
    <submittedName>
        <fullName evidence="2">Phage head morphogenesis domain</fullName>
    </submittedName>
</protein>
<dbReference type="EMBL" id="LR798259">
    <property type="protein sequence ID" value="CAB5218437.1"/>
    <property type="molecule type" value="Genomic_DNA"/>
</dbReference>
<feature type="domain" description="Phage head morphogenesis" evidence="1">
    <location>
        <begin position="114"/>
        <end position="241"/>
    </location>
</feature>
<dbReference type="InterPro" id="IPR006528">
    <property type="entry name" value="Phage_head_morphogenesis_dom"/>
</dbReference>
<accession>A0A6J7WL20</accession>
<organism evidence="2">
    <name type="scientific">uncultured Caudovirales phage</name>
    <dbReference type="NCBI Taxonomy" id="2100421"/>
    <lineage>
        <taxon>Viruses</taxon>
        <taxon>Duplodnaviria</taxon>
        <taxon>Heunggongvirae</taxon>
        <taxon>Uroviricota</taxon>
        <taxon>Caudoviricetes</taxon>
        <taxon>Peduoviridae</taxon>
        <taxon>Maltschvirus</taxon>
        <taxon>Maltschvirus maltsch</taxon>
    </lineage>
</organism>
<name>A0A6J7WL20_9CAUD</name>
<reference evidence="2" key="1">
    <citation type="submission" date="2020-05" db="EMBL/GenBank/DDBJ databases">
        <authorList>
            <person name="Chiriac C."/>
            <person name="Salcher M."/>
            <person name="Ghai R."/>
            <person name="Kavagutti S V."/>
        </authorList>
    </citation>
    <scope>NUCLEOTIDE SEQUENCE</scope>
</reference>
<dbReference type="NCBIfam" id="TIGR01641">
    <property type="entry name" value="phageSPP1_gp7"/>
    <property type="match status" value="1"/>
</dbReference>
<evidence type="ECO:0000313" key="2">
    <source>
        <dbReference type="EMBL" id="CAB5218437.1"/>
    </source>
</evidence>
<proteinExistence type="predicted"/>
<sequence length="256" mass="29285">MNQSDQNKYWLNWHRFQQKYEKAFTSKFTTALQIQVKAYIKTNDLMAVPSFPIYDALLKLYRTVGPAWVKQSRKEYAKASGRLGFSEQIIQLMNQYFGINLLNDAELMTKYSRQVIADVLSRSLAEGLSYDDIVNELLKHPEFNAMRARRIARTETVTAANGASSIYAQQSGNVMEKIWIAVKDKRTRDTHKSIDGRIVPMEDPFVLGKYGDLKMMHPGVRVQPNGLRVPASEVVNCRCTVAFIAKRDANGKIIRR</sequence>
<dbReference type="Pfam" id="PF04233">
    <property type="entry name" value="Phage_Mu_F"/>
    <property type="match status" value="1"/>
</dbReference>
<evidence type="ECO:0000259" key="1">
    <source>
        <dbReference type="Pfam" id="PF04233"/>
    </source>
</evidence>